<keyword evidence="3" id="KW-0238">DNA-binding</keyword>
<keyword evidence="2" id="KW-0805">Transcription regulation</keyword>
<dbReference type="GO" id="GO:0006351">
    <property type="term" value="P:DNA-templated transcription"/>
    <property type="evidence" value="ECO:0007669"/>
    <property type="project" value="InterPro"/>
</dbReference>
<evidence type="ECO:0000256" key="6">
    <source>
        <dbReference type="SAM" id="MobiDB-lite"/>
    </source>
</evidence>
<feature type="domain" description="Zn(2)-C6 fungal-type" evidence="7">
    <location>
        <begin position="46"/>
        <end position="75"/>
    </location>
</feature>
<dbReference type="CDD" id="cd00067">
    <property type="entry name" value="GAL4"/>
    <property type="match status" value="1"/>
</dbReference>
<dbReference type="GO" id="GO:0000981">
    <property type="term" value="F:DNA-binding transcription factor activity, RNA polymerase II-specific"/>
    <property type="evidence" value="ECO:0007669"/>
    <property type="project" value="InterPro"/>
</dbReference>
<evidence type="ECO:0000256" key="3">
    <source>
        <dbReference type="ARBA" id="ARBA00023125"/>
    </source>
</evidence>
<dbReference type="Proteomes" id="UP000326565">
    <property type="component" value="Unassembled WGS sequence"/>
</dbReference>
<keyword evidence="5" id="KW-0539">Nucleus</keyword>
<dbReference type="Pfam" id="PF00172">
    <property type="entry name" value="Zn_clus"/>
    <property type="match status" value="1"/>
</dbReference>
<dbReference type="GO" id="GO:0003677">
    <property type="term" value="F:DNA binding"/>
    <property type="evidence" value="ECO:0007669"/>
    <property type="project" value="UniProtKB-KW"/>
</dbReference>
<dbReference type="Pfam" id="PF04082">
    <property type="entry name" value="Fungal_trans"/>
    <property type="match status" value="1"/>
</dbReference>
<dbReference type="InterPro" id="IPR053187">
    <property type="entry name" value="Notoamide_regulator"/>
</dbReference>
<dbReference type="InterPro" id="IPR001138">
    <property type="entry name" value="Zn2Cys6_DnaBD"/>
</dbReference>
<sequence>MNEPTAHRQIAPGPSSFKSEMPPGDSPPGDSYRASMDPAKKRVSMACLACKKSKRKCSGVPPCDNCRAFNRHCIFDETLDQRRRVAAKRTADELSYHRDMLNDLLRVMRAEDQSYGLRLLDIIRRDANAEEMRGFIDEALAQMEGMDNAADVTVRKLEDVRRVINVEGAGPSFRPKVMDIHYLCDEVPFRVPAKPWTTVTEDADLVSHLISLYFTWDFPFHVFLDRDVFLRDMAKGDLNSEFCSPFLVNALLANACHFSDYLEAYVDPGDIVTKGADFLAEAERLRDEEPAKLSLAFLQGTLLLYERYSIAGNNDLGYKMLHQAIWTGESLGLIGPKVFKLGSGQLTEDMNISIKRTAWGLFHIDTVVHTDFLRPSLIDKVNLERPDKARMDETTPWVPYPSHRAPRPSLLSQYFDESCNLCEIARDISRQLYAINGSTVSAYHQRRTKEALFERLRRWHQGLPDTFNPDRKPPPYIILLRSVFPHVSRLYTWSTANFRALPVTAGNGPCTVYGSPMRYHTLTINLFSWRPEDDVSSVDSEAPKTPESPPGLTPPHSKFDALENILSSARAISALARLYRREYGMSRAHHFALYAINLALFTMLDHESFDILDQDFLSLTSAFISLASRSQLGRNLFHLFRQSVLAKGQGQRASSSSILNDELKSLFTEDLSSPSRWDGYDKGLEKLNEDERYRGIPGDGDHSLFDMLDCYESLSLGKDEIAPERYRPDAR</sequence>
<reference evidence="8 9" key="1">
    <citation type="submission" date="2019-04" db="EMBL/GenBank/DDBJ databases">
        <title>Friends and foes A comparative genomics study of 23 Aspergillus species from section Flavi.</title>
        <authorList>
            <consortium name="DOE Joint Genome Institute"/>
            <person name="Kjaerbolling I."/>
            <person name="Vesth T."/>
            <person name="Frisvad J.C."/>
            <person name="Nybo J.L."/>
            <person name="Theobald S."/>
            <person name="Kildgaard S."/>
            <person name="Isbrandt T."/>
            <person name="Kuo A."/>
            <person name="Sato A."/>
            <person name="Lyhne E.K."/>
            <person name="Kogle M.E."/>
            <person name="Wiebenga A."/>
            <person name="Kun R.S."/>
            <person name="Lubbers R.J."/>
            <person name="Makela M.R."/>
            <person name="Barry K."/>
            <person name="Chovatia M."/>
            <person name="Clum A."/>
            <person name="Daum C."/>
            <person name="Haridas S."/>
            <person name="He G."/>
            <person name="LaButti K."/>
            <person name="Lipzen A."/>
            <person name="Mondo S."/>
            <person name="Riley R."/>
            <person name="Salamov A."/>
            <person name="Simmons B.A."/>
            <person name="Magnuson J.K."/>
            <person name="Henrissat B."/>
            <person name="Mortensen U.H."/>
            <person name="Larsen T.O."/>
            <person name="Devries R.P."/>
            <person name="Grigoriev I.V."/>
            <person name="Machida M."/>
            <person name="Baker S.E."/>
            <person name="Andersen M.R."/>
        </authorList>
    </citation>
    <scope>NUCLEOTIDE SEQUENCE [LARGE SCALE GENOMIC DNA]</scope>
    <source>
        <strain evidence="8 9">CBS 151.66</strain>
    </source>
</reference>
<dbReference type="PROSITE" id="PS50048">
    <property type="entry name" value="ZN2_CY6_FUNGAL_2"/>
    <property type="match status" value="1"/>
</dbReference>
<evidence type="ECO:0000256" key="5">
    <source>
        <dbReference type="ARBA" id="ARBA00023242"/>
    </source>
</evidence>
<dbReference type="CDD" id="cd12148">
    <property type="entry name" value="fungal_TF_MHR"/>
    <property type="match status" value="1"/>
</dbReference>
<dbReference type="InterPro" id="IPR007219">
    <property type="entry name" value="XnlR_reg_dom"/>
</dbReference>
<dbReference type="SUPFAM" id="SSF57701">
    <property type="entry name" value="Zn2/Cys6 DNA-binding domain"/>
    <property type="match status" value="1"/>
</dbReference>
<dbReference type="PANTHER" id="PTHR47256:SF9">
    <property type="entry name" value="ZN(II)2CYS6 TRANSCRIPTION FACTOR (EUROFUNG)"/>
    <property type="match status" value="1"/>
</dbReference>
<proteinExistence type="predicted"/>
<dbReference type="PROSITE" id="PS00463">
    <property type="entry name" value="ZN2_CY6_FUNGAL_1"/>
    <property type="match status" value="1"/>
</dbReference>
<organism evidence="8 9">
    <name type="scientific">Aspergillus leporis</name>
    <dbReference type="NCBI Taxonomy" id="41062"/>
    <lineage>
        <taxon>Eukaryota</taxon>
        <taxon>Fungi</taxon>
        <taxon>Dikarya</taxon>
        <taxon>Ascomycota</taxon>
        <taxon>Pezizomycotina</taxon>
        <taxon>Eurotiomycetes</taxon>
        <taxon>Eurotiomycetidae</taxon>
        <taxon>Eurotiales</taxon>
        <taxon>Aspergillaceae</taxon>
        <taxon>Aspergillus</taxon>
        <taxon>Aspergillus subgen. Circumdati</taxon>
    </lineage>
</organism>
<dbReference type="OrthoDB" id="2593732at2759"/>
<dbReference type="InterPro" id="IPR036864">
    <property type="entry name" value="Zn2-C6_fun-type_DNA-bd_sf"/>
</dbReference>
<feature type="region of interest" description="Disordered" evidence="6">
    <location>
        <begin position="1"/>
        <end position="36"/>
    </location>
</feature>
<feature type="region of interest" description="Disordered" evidence="6">
    <location>
        <begin position="535"/>
        <end position="556"/>
    </location>
</feature>
<protein>
    <submittedName>
        <fullName evidence="8">Fungal-specific transcription factor domain-containing protein</fullName>
    </submittedName>
</protein>
<accession>A0A5N5WV56</accession>
<dbReference type="SMART" id="SM00066">
    <property type="entry name" value="GAL4"/>
    <property type="match status" value="1"/>
</dbReference>
<dbReference type="GO" id="GO:0008270">
    <property type="term" value="F:zinc ion binding"/>
    <property type="evidence" value="ECO:0007669"/>
    <property type="project" value="InterPro"/>
</dbReference>
<dbReference type="AlphaFoldDB" id="A0A5N5WV56"/>
<dbReference type="EMBL" id="ML732248">
    <property type="protein sequence ID" value="KAB8072416.1"/>
    <property type="molecule type" value="Genomic_DNA"/>
</dbReference>
<evidence type="ECO:0000259" key="7">
    <source>
        <dbReference type="PROSITE" id="PS50048"/>
    </source>
</evidence>
<evidence type="ECO:0000256" key="4">
    <source>
        <dbReference type="ARBA" id="ARBA00023163"/>
    </source>
</evidence>
<name>A0A5N5WV56_9EURO</name>
<dbReference type="GO" id="GO:0009893">
    <property type="term" value="P:positive regulation of metabolic process"/>
    <property type="evidence" value="ECO:0007669"/>
    <property type="project" value="UniProtKB-ARBA"/>
</dbReference>
<dbReference type="Gene3D" id="4.10.240.10">
    <property type="entry name" value="Zn(2)-C6 fungal-type DNA-binding domain"/>
    <property type="match status" value="1"/>
</dbReference>
<evidence type="ECO:0000313" key="9">
    <source>
        <dbReference type="Proteomes" id="UP000326565"/>
    </source>
</evidence>
<evidence type="ECO:0000256" key="1">
    <source>
        <dbReference type="ARBA" id="ARBA00022723"/>
    </source>
</evidence>
<dbReference type="PANTHER" id="PTHR47256">
    <property type="entry name" value="ZN(II)2CYS6 TRANSCRIPTION FACTOR (EUROFUNG)-RELATED"/>
    <property type="match status" value="1"/>
</dbReference>
<keyword evidence="9" id="KW-1185">Reference proteome</keyword>
<keyword evidence="1" id="KW-0479">Metal-binding</keyword>
<evidence type="ECO:0000256" key="2">
    <source>
        <dbReference type="ARBA" id="ARBA00023015"/>
    </source>
</evidence>
<keyword evidence="4" id="KW-0804">Transcription</keyword>
<evidence type="ECO:0000313" key="8">
    <source>
        <dbReference type="EMBL" id="KAB8072416.1"/>
    </source>
</evidence>
<gene>
    <name evidence="8" type="ORF">BDV29DRAFT_158600</name>
</gene>